<comment type="caution">
    <text evidence="1">The sequence shown here is derived from an EMBL/GenBank/DDBJ whole genome shotgun (WGS) entry which is preliminary data.</text>
</comment>
<evidence type="ECO:0000313" key="1">
    <source>
        <dbReference type="EMBL" id="MBB5512819.1"/>
    </source>
</evidence>
<proteinExistence type="predicted"/>
<reference evidence="1 2" key="1">
    <citation type="submission" date="2020-08" db="EMBL/GenBank/DDBJ databases">
        <title>Sequencing the genomes of 1000 actinobacteria strains.</title>
        <authorList>
            <person name="Klenk H.-P."/>
        </authorList>
    </citation>
    <scope>NUCLEOTIDE SEQUENCE [LARGE SCALE GENOMIC DNA]</scope>
    <source>
        <strain evidence="1 2">DSM 105783</strain>
    </source>
</reference>
<protein>
    <submittedName>
        <fullName evidence="1">Uncharacterized protein</fullName>
    </submittedName>
</protein>
<dbReference type="AlphaFoldDB" id="A0A7W8TU05"/>
<dbReference type="EMBL" id="JACHDR010000001">
    <property type="protein sequence ID" value="MBB5512819.1"/>
    <property type="molecule type" value="Genomic_DNA"/>
</dbReference>
<dbReference type="Proteomes" id="UP000580797">
    <property type="component" value="Unassembled WGS sequence"/>
</dbReference>
<evidence type="ECO:0000313" key="2">
    <source>
        <dbReference type="Proteomes" id="UP000580797"/>
    </source>
</evidence>
<name>A0A7W8TU05_9MICC</name>
<sequence>MKWLPSGTQLETSSIEGHRKWTSCNEDVWCKFKRKMVALADVSRETRDLTDR</sequence>
<organism evidence="1 2">
    <name type="scientific">Neomicrococcus aestuarii</name>
    <dbReference type="NCBI Taxonomy" id="556325"/>
    <lineage>
        <taxon>Bacteria</taxon>
        <taxon>Bacillati</taxon>
        <taxon>Actinomycetota</taxon>
        <taxon>Actinomycetes</taxon>
        <taxon>Micrococcales</taxon>
        <taxon>Micrococcaceae</taxon>
        <taxon>Neomicrococcus</taxon>
    </lineage>
</organism>
<gene>
    <name evidence="1" type="ORF">HD598_001506</name>
</gene>
<accession>A0A7W8TU05</accession>